<dbReference type="InterPro" id="IPR010264">
    <property type="entry name" value="Self-incomp_S1"/>
</dbReference>
<keyword evidence="5 6" id="KW-0732">Signal</keyword>
<dbReference type="GO" id="GO:0005576">
    <property type="term" value="C:extracellular region"/>
    <property type="evidence" value="ECO:0007669"/>
    <property type="project" value="UniProtKB-SubCell"/>
</dbReference>
<proteinExistence type="inferred from homology"/>
<evidence type="ECO:0000313" key="8">
    <source>
        <dbReference type="RefSeq" id="XP_010245686.1"/>
    </source>
</evidence>
<dbReference type="GO" id="GO:0060320">
    <property type="term" value="P:rejection of self pollen"/>
    <property type="evidence" value="ECO:0007669"/>
    <property type="project" value="UniProtKB-KW"/>
</dbReference>
<dbReference type="Proteomes" id="UP000189703">
    <property type="component" value="Unplaced"/>
</dbReference>
<dbReference type="PANTHER" id="PTHR31232">
    <property type="match status" value="1"/>
</dbReference>
<comment type="subcellular location">
    <subcellularLocation>
        <location evidence="1 6">Secreted</location>
    </subcellularLocation>
</comment>
<name>A0A1U7ZCR4_NELNU</name>
<evidence type="ECO:0000256" key="4">
    <source>
        <dbReference type="ARBA" id="ARBA00022525"/>
    </source>
</evidence>
<keyword evidence="4 6" id="KW-0964">Secreted</keyword>
<gene>
    <name evidence="8" type="primary">LOC104589164</name>
</gene>
<dbReference type="KEGG" id="nnu:104589164"/>
<dbReference type="GeneID" id="104589164"/>
<evidence type="ECO:0000256" key="3">
    <source>
        <dbReference type="ARBA" id="ARBA00022471"/>
    </source>
</evidence>
<sequence>MKMFNFNGNILMSVVVVLVLCLSEAAVVLGKIDVRITNEIGNGYGLSIHCRSKNDDLGQKMLKGNMYAEWAFDANIWGTTLYYCDMVWQLGWGHYDVYVASRDKSRCHYNCWYSARQDGLYAYDEVNGTYSFWARWETNPSE</sequence>
<dbReference type="AlphaFoldDB" id="A0A1U7ZCR4"/>
<dbReference type="OrthoDB" id="1938697at2759"/>
<dbReference type="SUPFAM" id="SSF49503">
    <property type="entry name" value="Cupredoxins"/>
    <property type="match status" value="1"/>
</dbReference>
<protein>
    <recommendedName>
        <fullName evidence="6">S-protein homolog</fullName>
    </recommendedName>
</protein>
<keyword evidence="3 6" id="KW-0713">Self-incompatibility</keyword>
<comment type="similarity">
    <text evidence="2 6">Belongs to the plant self-incompatibility (S1) protein family.</text>
</comment>
<feature type="chain" id="PRO_5043056595" description="S-protein homolog" evidence="6">
    <location>
        <begin position="26"/>
        <end position="142"/>
    </location>
</feature>
<organism evidence="7 8">
    <name type="scientific">Nelumbo nucifera</name>
    <name type="common">Sacred lotus</name>
    <dbReference type="NCBI Taxonomy" id="4432"/>
    <lineage>
        <taxon>Eukaryota</taxon>
        <taxon>Viridiplantae</taxon>
        <taxon>Streptophyta</taxon>
        <taxon>Embryophyta</taxon>
        <taxon>Tracheophyta</taxon>
        <taxon>Spermatophyta</taxon>
        <taxon>Magnoliopsida</taxon>
        <taxon>Proteales</taxon>
        <taxon>Nelumbonaceae</taxon>
        <taxon>Nelumbo</taxon>
    </lineage>
</organism>
<dbReference type="OMA" id="KRINTHW"/>
<dbReference type="RefSeq" id="XP_010245686.1">
    <property type="nucleotide sequence ID" value="XM_010247384.1"/>
</dbReference>
<evidence type="ECO:0000256" key="1">
    <source>
        <dbReference type="ARBA" id="ARBA00004613"/>
    </source>
</evidence>
<dbReference type="Pfam" id="PF05938">
    <property type="entry name" value="Self-incomp_S1"/>
    <property type="match status" value="1"/>
</dbReference>
<evidence type="ECO:0000256" key="5">
    <source>
        <dbReference type="ARBA" id="ARBA00022729"/>
    </source>
</evidence>
<dbReference type="InterPro" id="IPR008972">
    <property type="entry name" value="Cupredoxin"/>
</dbReference>
<accession>A0A1U7ZCR4</accession>
<dbReference type="eggNOG" id="ENOG502ST0V">
    <property type="taxonomic scope" value="Eukaryota"/>
</dbReference>
<keyword evidence="7" id="KW-1185">Reference proteome</keyword>
<evidence type="ECO:0000256" key="6">
    <source>
        <dbReference type="RuleBase" id="RU367044"/>
    </source>
</evidence>
<reference evidence="8" key="1">
    <citation type="submission" date="2025-08" db="UniProtKB">
        <authorList>
            <consortium name="RefSeq"/>
        </authorList>
    </citation>
    <scope>IDENTIFICATION</scope>
</reference>
<evidence type="ECO:0000313" key="7">
    <source>
        <dbReference type="Proteomes" id="UP000189703"/>
    </source>
</evidence>
<evidence type="ECO:0000256" key="2">
    <source>
        <dbReference type="ARBA" id="ARBA00005581"/>
    </source>
</evidence>
<feature type="signal peptide" evidence="6">
    <location>
        <begin position="1"/>
        <end position="25"/>
    </location>
</feature>
<dbReference type="PANTHER" id="PTHR31232:SF18">
    <property type="entry name" value="S-PROTEIN HOMOLOG"/>
    <property type="match status" value="1"/>
</dbReference>